<proteinExistence type="predicted"/>
<evidence type="ECO:0000313" key="2">
    <source>
        <dbReference type="Proteomes" id="UP001189624"/>
    </source>
</evidence>
<dbReference type="EMBL" id="OY731407">
    <property type="protein sequence ID" value="CAJ1977231.1"/>
    <property type="molecule type" value="Genomic_DNA"/>
</dbReference>
<keyword evidence="2" id="KW-1185">Reference proteome</keyword>
<protein>
    <submittedName>
        <fullName evidence="1">Uncharacterized protein</fullName>
    </submittedName>
</protein>
<dbReference type="AlphaFoldDB" id="A0AA86W2C1"/>
<gene>
    <name evidence="1" type="ORF">AYBTSS11_LOCUS29382</name>
</gene>
<accession>A0AA86W2C1</accession>
<evidence type="ECO:0000313" key="1">
    <source>
        <dbReference type="EMBL" id="CAJ1977231.1"/>
    </source>
</evidence>
<dbReference type="Gramene" id="rna-AYBTSS11_LOCUS29382">
    <property type="protein sequence ID" value="CAJ1977231.1"/>
    <property type="gene ID" value="gene-AYBTSS11_LOCUS29382"/>
</dbReference>
<dbReference type="Proteomes" id="UP001189624">
    <property type="component" value="Chromosome 10"/>
</dbReference>
<name>A0AA86W2C1_9FABA</name>
<reference evidence="1" key="1">
    <citation type="submission" date="2023-10" db="EMBL/GenBank/DDBJ databases">
        <authorList>
            <person name="Domelevo Entfellner J.-B."/>
        </authorList>
    </citation>
    <scope>NUCLEOTIDE SEQUENCE</scope>
</reference>
<sequence length="103" mass="11736">MCVVLTRPTWNLGKKSSESNKVVFSLLLCGVYRGEREFHLLLLPQTADIICTFAFNGFCFGVNGREETQVRRFRATGRVLNLFPNGSVFWHSLKKHCHGFSLV</sequence>
<organism evidence="1 2">
    <name type="scientific">Sphenostylis stenocarpa</name>
    <dbReference type="NCBI Taxonomy" id="92480"/>
    <lineage>
        <taxon>Eukaryota</taxon>
        <taxon>Viridiplantae</taxon>
        <taxon>Streptophyta</taxon>
        <taxon>Embryophyta</taxon>
        <taxon>Tracheophyta</taxon>
        <taxon>Spermatophyta</taxon>
        <taxon>Magnoliopsida</taxon>
        <taxon>eudicotyledons</taxon>
        <taxon>Gunneridae</taxon>
        <taxon>Pentapetalae</taxon>
        <taxon>rosids</taxon>
        <taxon>fabids</taxon>
        <taxon>Fabales</taxon>
        <taxon>Fabaceae</taxon>
        <taxon>Papilionoideae</taxon>
        <taxon>50 kb inversion clade</taxon>
        <taxon>NPAAA clade</taxon>
        <taxon>indigoferoid/millettioid clade</taxon>
        <taxon>Phaseoleae</taxon>
        <taxon>Sphenostylis</taxon>
    </lineage>
</organism>